<dbReference type="InterPro" id="IPR026596">
    <property type="entry name" value="IspD/F"/>
</dbReference>
<dbReference type="PANTHER" id="PTHR43181:SF1">
    <property type="entry name" value="2-C-METHYL-D-ERYTHRITOL 2,4-CYCLODIPHOSPHATE SYNTHASE, CHLOROPLASTIC"/>
    <property type="match status" value="1"/>
</dbReference>
<evidence type="ECO:0000256" key="13">
    <source>
        <dbReference type="HAMAP-Rule" id="MF_01520"/>
    </source>
</evidence>
<feature type="binding site" evidence="13">
    <location>
        <position position="239"/>
    </location>
    <ligand>
        <name>a divalent metal cation</name>
        <dbReference type="ChEBI" id="CHEBI:60240"/>
    </ligand>
</feature>
<evidence type="ECO:0000256" key="11">
    <source>
        <dbReference type="ARBA" id="ARBA00023239"/>
    </source>
</evidence>
<feature type="binding site" evidence="13">
    <location>
        <begin position="285"/>
        <end position="287"/>
    </location>
    <ligand>
        <name>4-CDP-2-C-methyl-D-erythritol 2-phosphate</name>
        <dbReference type="ChEBI" id="CHEBI:57919"/>
    </ligand>
</feature>
<evidence type="ECO:0000313" key="15">
    <source>
        <dbReference type="EMBL" id="SDA41733.1"/>
    </source>
</evidence>
<comment type="similarity">
    <text evidence="6">Belongs to the IspD/TarI cytidylyltransferase family. IspD subfamily.</text>
</comment>
<evidence type="ECO:0000256" key="5">
    <source>
        <dbReference type="ARBA" id="ARBA00004787"/>
    </source>
</evidence>
<comment type="catalytic activity">
    <reaction evidence="1 13">
        <text>4-CDP-2-C-methyl-D-erythritol 2-phosphate = 2-C-methyl-D-erythritol 2,4-cyclic diphosphate + CMP</text>
        <dbReference type="Rhea" id="RHEA:23864"/>
        <dbReference type="ChEBI" id="CHEBI:57919"/>
        <dbReference type="ChEBI" id="CHEBI:58483"/>
        <dbReference type="ChEBI" id="CHEBI:60377"/>
        <dbReference type="EC" id="4.6.1.12"/>
    </reaction>
</comment>
<dbReference type="UniPathway" id="UPA00056">
    <property type="reaction ID" value="UER00093"/>
</dbReference>
<evidence type="ECO:0000256" key="8">
    <source>
        <dbReference type="ARBA" id="ARBA00022695"/>
    </source>
</evidence>
<comment type="catalytic activity">
    <reaction evidence="2 13">
        <text>2-C-methyl-D-erythritol 4-phosphate + CTP + H(+) = 4-CDP-2-C-methyl-D-erythritol + diphosphate</text>
        <dbReference type="Rhea" id="RHEA:13429"/>
        <dbReference type="ChEBI" id="CHEBI:15378"/>
        <dbReference type="ChEBI" id="CHEBI:33019"/>
        <dbReference type="ChEBI" id="CHEBI:37563"/>
        <dbReference type="ChEBI" id="CHEBI:57823"/>
        <dbReference type="ChEBI" id="CHEBI:58262"/>
        <dbReference type="EC" id="2.7.7.60"/>
    </reaction>
</comment>
<evidence type="ECO:0000256" key="6">
    <source>
        <dbReference type="ARBA" id="ARBA00009789"/>
    </source>
</evidence>
<comment type="similarity">
    <text evidence="13">In the N-terminal section; belongs to the IspD/TarI cytidylyltransferase family. IspD subfamily.</text>
</comment>
<dbReference type="CDD" id="cd02516">
    <property type="entry name" value="CDP-ME_synthetase"/>
    <property type="match status" value="1"/>
</dbReference>
<dbReference type="NCBIfam" id="TIGR00453">
    <property type="entry name" value="ispD"/>
    <property type="match status" value="1"/>
</dbReference>
<dbReference type="PROSITE" id="PS01350">
    <property type="entry name" value="ISPF"/>
    <property type="match status" value="1"/>
</dbReference>
<dbReference type="GO" id="GO:0046872">
    <property type="term" value="F:metal ion binding"/>
    <property type="evidence" value="ECO:0007669"/>
    <property type="project" value="UniProtKB-KW"/>
</dbReference>
<feature type="site" description="Transition state stabilizer" evidence="13">
    <location>
        <position position="263"/>
    </location>
</feature>
<dbReference type="EC" id="4.6.1.12" evidence="13"/>
<evidence type="ECO:0000259" key="14">
    <source>
        <dbReference type="Pfam" id="PF02542"/>
    </source>
</evidence>
<keyword evidence="9 13" id="KW-0479">Metal-binding</keyword>
<keyword evidence="12 13" id="KW-0511">Multifunctional enzyme</keyword>
<comment type="pathway">
    <text evidence="4 13">Isoprenoid biosynthesis; isopentenyl diphosphate biosynthesis via DXP pathway; isopentenyl diphosphate from 1-deoxy-D-xylulose 5-phosphate: step 4/6.</text>
</comment>
<dbReference type="PROSITE" id="PS01295">
    <property type="entry name" value="ISPD"/>
    <property type="match status" value="1"/>
</dbReference>
<keyword evidence="7 13" id="KW-0808">Transferase</keyword>
<dbReference type="InterPro" id="IPR018294">
    <property type="entry name" value="ISPD_synthase_CS"/>
</dbReference>
<feature type="site" description="Transition state stabilizer" evidence="13">
    <location>
        <position position="21"/>
    </location>
</feature>
<evidence type="ECO:0000256" key="10">
    <source>
        <dbReference type="ARBA" id="ARBA00023229"/>
    </source>
</evidence>
<keyword evidence="10 13" id="KW-0414">Isoprene biosynthesis</keyword>
<evidence type="ECO:0000256" key="3">
    <source>
        <dbReference type="ARBA" id="ARBA00001968"/>
    </source>
</evidence>
<feature type="binding site" evidence="13">
    <location>
        <begin position="263"/>
        <end position="264"/>
    </location>
    <ligand>
        <name>4-CDP-2-C-methyl-D-erythritol 2-phosphate</name>
        <dbReference type="ChEBI" id="CHEBI:57919"/>
    </ligand>
</feature>
<dbReference type="GeneID" id="87755475"/>
<dbReference type="GO" id="GO:0008685">
    <property type="term" value="F:2-C-methyl-D-erythritol 2,4-cyclodiphosphate synthase activity"/>
    <property type="evidence" value="ECO:0007669"/>
    <property type="project" value="UniProtKB-UniRule"/>
</dbReference>
<feature type="binding site" evidence="13">
    <location>
        <position position="237"/>
    </location>
    <ligand>
        <name>a divalent metal cation</name>
        <dbReference type="ChEBI" id="CHEBI:60240"/>
    </ligand>
</feature>
<name>A0A1G5V777_9FIRM</name>
<dbReference type="Gene3D" id="3.30.1330.50">
    <property type="entry name" value="2-C-methyl-D-erythritol 2,4-cyclodiphosphate synthase"/>
    <property type="match status" value="1"/>
</dbReference>
<feature type="site" description="Transition state stabilizer" evidence="13">
    <location>
        <position position="14"/>
    </location>
</feature>
<keyword evidence="16" id="KW-1185">Reference proteome</keyword>
<dbReference type="GO" id="GO:0019288">
    <property type="term" value="P:isopentenyl diphosphate biosynthetic process, methylerythritol 4-phosphate pathway"/>
    <property type="evidence" value="ECO:0007669"/>
    <property type="project" value="UniProtKB-UniRule"/>
</dbReference>
<feature type="binding site" evidence="13">
    <location>
        <begin position="361"/>
        <end position="364"/>
    </location>
    <ligand>
        <name>4-CDP-2-C-methyl-D-erythritol 2-phosphate</name>
        <dbReference type="ChEBI" id="CHEBI:57919"/>
    </ligand>
</feature>
<dbReference type="Gene3D" id="3.90.550.10">
    <property type="entry name" value="Spore Coat Polysaccharide Biosynthesis Protein SpsA, Chain A"/>
    <property type="match status" value="1"/>
</dbReference>
<comment type="similarity">
    <text evidence="13">In the C-terminal section; belongs to the IspF family.</text>
</comment>
<feature type="binding site" evidence="13">
    <location>
        <position position="271"/>
    </location>
    <ligand>
        <name>a divalent metal cation</name>
        <dbReference type="ChEBI" id="CHEBI:60240"/>
    </ligand>
</feature>
<reference evidence="15 16" key="1">
    <citation type="submission" date="2016-10" db="EMBL/GenBank/DDBJ databases">
        <authorList>
            <person name="de Groot N.N."/>
        </authorList>
    </citation>
    <scope>NUCLEOTIDE SEQUENCE [LARGE SCALE GENOMIC DNA]</scope>
    <source>
        <strain evidence="15 16">DSM 15230</strain>
    </source>
</reference>
<feature type="site" description="Positions MEP for the nucleophilic attack" evidence="13">
    <location>
        <position position="154"/>
    </location>
</feature>
<evidence type="ECO:0000313" key="16">
    <source>
        <dbReference type="Proteomes" id="UP000199689"/>
    </source>
</evidence>
<comment type="caution">
    <text evidence="13">Lacks conserved residue(s) required for the propagation of feature annotation.</text>
</comment>
<comment type="cofactor">
    <cofactor evidence="3 13">
        <name>a divalent metal cation</name>
        <dbReference type="ChEBI" id="CHEBI:60240"/>
    </cofactor>
</comment>
<dbReference type="Pfam" id="PF01128">
    <property type="entry name" value="IspD"/>
    <property type="match status" value="1"/>
</dbReference>
<feature type="region of interest" description="2-C-methyl-D-erythritol 4-phosphate cytidylyltransferase" evidence="13">
    <location>
        <begin position="1"/>
        <end position="231"/>
    </location>
</feature>
<gene>
    <name evidence="13" type="primary">ispDF</name>
    <name evidence="15" type="ORF">SAMN02910343_00429</name>
</gene>
<dbReference type="EC" id="2.7.7.60" evidence="13"/>
<dbReference type="InterPro" id="IPR036571">
    <property type="entry name" value="MECDP_synthase_sf"/>
</dbReference>
<dbReference type="Pfam" id="PF02542">
    <property type="entry name" value="YgbB"/>
    <property type="match status" value="1"/>
</dbReference>
<protein>
    <recommendedName>
        <fullName evidence="13">Bifunctional enzyme IspD/IspF</fullName>
    </recommendedName>
    <domain>
        <recommendedName>
            <fullName evidence="13">2-C-methyl-D-erythritol 4-phosphate cytidylyltransferase</fullName>
            <ecNumber evidence="13">2.7.7.60</ecNumber>
        </recommendedName>
        <alternativeName>
            <fullName evidence="13">4-diphosphocytidyl-2C-methyl-D-erythritol synthase</fullName>
        </alternativeName>
        <alternativeName>
            <fullName evidence="13">MEP cytidylyltransferase</fullName>
            <shortName evidence="13">MCT</shortName>
        </alternativeName>
    </domain>
    <domain>
        <recommendedName>
            <fullName evidence="13">2-C-methyl-D-erythritol 2,4-cyclodiphosphate synthase</fullName>
            <shortName evidence="13">MECDP-synthase</shortName>
            <shortName evidence="13">MECPP-synthase</shortName>
            <shortName evidence="13">MECPS</shortName>
            <ecNumber evidence="13">4.6.1.12</ecNumber>
        </recommendedName>
    </domain>
</protein>
<dbReference type="OrthoDB" id="9806837at2"/>
<comment type="pathway">
    <text evidence="5 13">Isoprenoid biosynthesis; isopentenyl diphosphate biosynthesis via DXP pathway; isopentenyl diphosphate from 1-deoxy-D-xylulose 5-phosphate: step 2/6.</text>
</comment>
<evidence type="ECO:0000256" key="4">
    <source>
        <dbReference type="ARBA" id="ARBA00004709"/>
    </source>
</evidence>
<dbReference type="InterPro" id="IPR034683">
    <property type="entry name" value="IspD/TarI"/>
</dbReference>
<dbReference type="InterPro" id="IPR003526">
    <property type="entry name" value="MECDP_synthase"/>
</dbReference>
<comment type="function">
    <text evidence="13">Bifunctional enzyme that catalyzes the formation of 4-diphosphocytidyl-2-C-methyl-D-erythritol from CTP and 2-C-methyl-D-erythritol 4-phosphate (MEP) (IspD), and catalyzes the conversion of 4-diphosphocytidyl-2-C-methyl-D-erythritol 2-phosphate (CDP-ME2P) to 2-C-methyl-D-erythritol 2,4-cyclodiphosphate (ME-CPP) with a corresponding release of cytidine 5-monophosphate (CMP) (IspF).</text>
</comment>
<dbReference type="GO" id="GO:0050518">
    <property type="term" value="F:2-C-methyl-D-erythritol 4-phosphate cytidylyltransferase activity"/>
    <property type="evidence" value="ECO:0007669"/>
    <property type="project" value="UniProtKB-UniRule"/>
</dbReference>
<dbReference type="SUPFAM" id="SSF69765">
    <property type="entry name" value="IpsF-like"/>
    <property type="match status" value="1"/>
</dbReference>
<dbReference type="AlphaFoldDB" id="A0A1G5V777"/>
<evidence type="ECO:0000256" key="7">
    <source>
        <dbReference type="ARBA" id="ARBA00022679"/>
    </source>
</evidence>
<keyword evidence="11 13" id="KW-0456">Lyase</keyword>
<feature type="region of interest" description="2-C-methyl-D-erythritol 2,4-cyclodiphosphate synthase" evidence="13">
    <location>
        <begin position="231"/>
        <end position="388"/>
    </location>
</feature>
<dbReference type="InterPro" id="IPR020555">
    <property type="entry name" value="MECDP_synthase_CS"/>
</dbReference>
<dbReference type="RefSeq" id="WP_091363358.1">
    <property type="nucleotide sequence ID" value="NZ_FMXA01000005.1"/>
</dbReference>
<evidence type="ECO:0000256" key="9">
    <source>
        <dbReference type="ARBA" id="ARBA00022723"/>
    </source>
</evidence>
<feature type="site" description="Positions MEP for the nucleophilic attack" evidence="13">
    <location>
        <position position="209"/>
    </location>
</feature>
<dbReference type="CDD" id="cd00554">
    <property type="entry name" value="MECDP_synthase"/>
    <property type="match status" value="1"/>
</dbReference>
<dbReference type="InterPro" id="IPR001228">
    <property type="entry name" value="IspD"/>
</dbReference>
<dbReference type="EMBL" id="FMXA01000005">
    <property type="protein sequence ID" value="SDA41733.1"/>
    <property type="molecule type" value="Genomic_DNA"/>
</dbReference>
<evidence type="ECO:0000256" key="12">
    <source>
        <dbReference type="ARBA" id="ARBA00023268"/>
    </source>
</evidence>
<proteinExistence type="inferred from homology"/>
<sequence>MNSLIFLAAGEGRRVGAGKNKMLISVKGKPLVWYSLKHVLQSTELDEIILVTQEKERPEFEEVVRSFHTQIPFILANGGRTRSESVRNGLNKVSEASDKVLIHDGARPLVDGLFIDSVLNLVNEKVPAVVTGIPCVDTIKKVTPEGMVSMTLDRKELFRAQTPQGFYTPLFRKVVDSLSGDEKFTDDVSLFEYKGIPVKIIQGRESFFKVTTREDVERFMASLEQPKIAFRIGQGYDIHQFCDDRPLILGGIKISDTHGLLGHSDADALIHAIMDSLLGAAGLPDIGHFFPDDDPEFENASSVKLLIRVMKKIRDMGYEVGNIDTTIIAQRPRLSGYIPEMKACLSRVMGITEDALGIKATTKEKMDAIGEGKAIAVMASSLLYRRNY</sequence>
<feature type="binding site" evidence="13">
    <location>
        <begin position="290"/>
        <end position="294"/>
    </location>
    <ligand>
        <name>4-CDP-2-C-methyl-D-erythritol 2-phosphate</name>
        <dbReference type="ChEBI" id="CHEBI:57919"/>
    </ligand>
</feature>
<organism evidence="15 16">
    <name type="scientific">Allisonella histaminiformans</name>
    <dbReference type="NCBI Taxonomy" id="209880"/>
    <lineage>
        <taxon>Bacteria</taxon>
        <taxon>Bacillati</taxon>
        <taxon>Bacillota</taxon>
        <taxon>Negativicutes</taxon>
        <taxon>Veillonellales</taxon>
        <taxon>Veillonellaceae</taxon>
        <taxon>Allisonella</taxon>
    </lineage>
</organism>
<dbReference type="InterPro" id="IPR029044">
    <property type="entry name" value="Nucleotide-diphossugar_trans"/>
</dbReference>
<evidence type="ECO:0000256" key="1">
    <source>
        <dbReference type="ARBA" id="ARBA00000200"/>
    </source>
</evidence>
<feature type="site" description="Transition state stabilizer" evidence="13">
    <location>
        <position position="362"/>
    </location>
</feature>
<feature type="binding site" evidence="13">
    <location>
        <begin position="237"/>
        <end position="239"/>
    </location>
    <ligand>
        <name>4-CDP-2-C-methyl-D-erythritol 2-phosphate</name>
        <dbReference type="ChEBI" id="CHEBI:57919"/>
    </ligand>
</feature>
<dbReference type="GO" id="GO:0016114">
    <property type="term" value="P:terpenoid biosynthetic process"/>
    <property type="evidence" value="ECO:0007669"/>
    <property type="project" value="InterPro"/>
</dbReference>
<dbReference type="HAMAP" id="MF_00107">
    <property type="entry name" value="IspF"/>
    <property type="match status" value="1"/>
</dbReference>
<dbReference type="FunFam" id="3.90.550.10:FF:000003">
    <property type="entry name" value="2-C-methyl-D-erythritol 4-phosphate cytidylyltransferase"/>
    <property type="match status" value="1"/>
</dbReference>
<evidence type="ECO:0000256" key="2">
    <source>
        <dbReference type="ARBA" id="ARBA00001282"/>
    </source>
</evidence>
<keyword evidence="8 13" id="KW-0548">Nucleotidyltransferase</keyword>
<dbReference type="NCBIfam" id="TIGR00151">
    <property type="entry name" value="ispF"/>
    <property type="match status" value="1"/>
</dbReference>
<dbReference type="STRING" id="209880.SAMN02910343_00429"/>
<feature type="domain" description="2-C-methyl-D-erythritol 2,4-cyclodiphosphate synthase" evidence="14">
    <location>
        <begin position="230"/>
        <end position="383"/>
    </location>
</feature>
<dbReference type="SUPFAM" id="SSF53448">
    <property type="entry name" value="Nucleotide-diphospho-sugar transferases"/>
    <property type="match status" value="1"/>
</dbReference>
<dbReference type="PANTHER" id="PTHR43181">
    <property type="entry name" value="2-C-METHYL-D-ERYTHRITOL 2,4-CYCLODIPHOSPHATE SYNTHASE, CHLOROPLASTIC"/>
    <property type="match status" value="1"/>
</dbReference>
<dbReference type="Proteomes" id="UP000199689">
    <property type="component" value="Unassembled WGS sequence"/>
</dbReference>
<accession>A0A1G5V777</accession>
<dbReference type="HAMAP" id="MF_01520">
    <property type="entry name" value="IspDF"/>
    <property type="match status" value="1"/>
</dbReference>